<feature type="region of interest" description="Disordered" evidence="1">
    <location>
        <begin position="128"/>
        <end position="148"/>
    </location>
</feature>
<dbReference type="KEGG" id="vg:77944345"/>
<sequence>MRKLPILFSDAMVRAIIDGRKTQTRLAVKLPHQNSLGVWEPTAIGGPNGGRTAAGETVPLQSAIWHTRTGDSLICPLGQPGDRLWVREAFRFTAQFDDDSPARVADRCLDAGYRQAWAPIRFEADGRTRDWPSVGAPPQPNDTPGRLRPARHMPIWASRLSLQIVSIRVERLQAISEADARAEGVTIEEHHTRGYCAGESRPPSIRAFRGTWDAEHAVGGHAWNMNPWVWAIAFRRIDS</sequence>
<proteinExistence type="predicted"/>
<dbReference type="RefSeq" id="YP_010668202.1">
    <property type="nucleotide sequence ID" value="NC_070955.1"/>
</dbReference>
<name>A0AAE8YEX3_9CAUD</name>
<protein>
    <recommendedName>
        <fullName evidence="4">Phage-related protein</fullName>
    </recommendedName>
</protein>
<evidence type="ECO:0000313" key="2">
    <source>
        <dbReference type="EMBL" id="UEW68600.1"/>
    </source>
</evidence>
<evidence type="ECO:0000313" key="3">
    <source>
        <dbReference type="Proteomes" id="UP000828188"/>
    </source>
</evidence>
<evidence type="ECO:0000256" key="1">
    <source>
        <dbReference type="SAM" id="MobiDB-lite"/>
    </source>
</evidence>
<accession>A0AAE8YEX3</accession>
<evidence type="ECO:0008006" key="4">
    <source>
        <dbReference type="Google" id="ProtNLM"/>
    </source>
</evidence>
<keyword evidence="3" id="KW-1185">Reference proteome</keyword>
<dbReference type="GeneID" id="77944345"/>
<organism evidence="2 3">
    <name type="scientific">Burkholderia phage BgManors32</name>
    <dbReference type="NCBI Taxonomy" id="2894335"/>
    <lineage>
        <taxon>Viruses</taxon>
        <taxon>Duplodnaviria</taxon>
        <taxon>Heunggongvirae</taxon>
        <taxon>Uroviricota</taxon>
        <taxon>Caudoviricetes</taxon>
        <taxon>Bigmanorsvirus</taxon>
        <taxon>Bigmanorsvirus bgmanors32</taxon>
    </lineage>
</organism>
<reference evidence="2" key="1">
    <citation type="submission" date="2021-10" db="EMBL/GenBank/DDBJ databases">
        <authorList>
            <person name="Gelman D."/>
            <person name="Alkalay-Oren S."/>
            <person name="Coppenhagen-Glazer S."/>
            <person name="Hazan R."/>
        </authorList>
    </citation>
    <scope>NUCLEOTIDE SEQUENCE</scope>
</reference>
<dbReference type="EMBL" id="OK665842">
    <property type="protein sequence ID" value="UEW68600.1"/>
    <property type="molecule type" value="Genomic_DNA"/>
</dbReference>
<dbReference type="Proteomes" id="UP000828188">
    <property type="component" value="Segment"/>
</dbReference>